<dbReference type="InterPro" id="IPR011344">
    <property type="entry name" value="ssDNA-bd"/>
</dbReference>
<dbReference type="PANTHER" id="PTHR10302">
    <property type="entry name" value="SINGLE-STRANDED DNA-BINDING PROTEIN"/>
    <property type="match status" value="1"/>
</dbReference>
<dbReference type="AlphaFoldDB" id="A0A8J1U0F9"/>
<reference evidence="1" key="1">
    <citation type="submission" date="2022-03" db="EMBL/GenBank/DDBJ databases">
        <authorList>
            <person name="Martin C."/>
        </authorList>
    </citation>
    <scope>NUCLEOTIDE SEQUENCE</scope>
</reference>
<dbReference type="EMBL" id="CAIIXF020000006">
    <property type="protein sequence ID" value="CAH1786954.1"/>
    <property type="molecule type" value="Genomic_DNA"/>
</dbReference>
<accession>A0A8J1U0F9</accession>
<dbReference type="Gene3D" id="2.40.50.140">
    <property type="entry name" value="Nucleic acid-binding proteins"/>
    <property type="match status" value="1"/>
</dbReference>
<keyword evidence="2" id="KW-1185">Reference proteome</keyword>
<dbReference type="PROSITE" id="PS50935">
    <property type="entry name" value="SSB"/>
    <property type="match status" value="1"/>
</dbReference>
<protein>
    <submittedName>
        <fullName evidence="1">Uncharacterized protein</fullName>
    </submittedName>
</protein>
<dbReference type="NCBIfam" id="TIGR00621">
    <property type="entry name" value="ssb"/>
    <property type="match status" value="1"/>
</dbReference>
<dbReference type="PANTHER" id="PTHR10302:SF0">
    <property type="entry name" value="SINGLE-STRANDED DNA-BINDING PROTEIN, MITOCHONDRIAL"/>
    <property type="match status" value="1"/>
</dbReference>
<comment type="caution">
    <text evidence="1">The sequence shown here is derived from an EMBL/GenBank/DDBJ whole genome shotgun (WGS) entry which is preliminary data.</text>
</comment>
<dbReference type="GO" id="GO:0006264">
    <property type="term" value="P:mitochondrial DNA replication"/>
    <property type="evidence" value="ECO:0007669"/>
    <property type="project" value="TreeGrafter"/>
</dbReference>
<dbReference type="HAMAP" id="MF_00984">
    <property type="entry name" value="SSB"/>
    <property type="match status" value="1"/>
</dbReference>
<sequence length="153" mass="17772">MWRQSARKVVSSLRRTYCDASYGNRVEMSVNQVNLVGRVGQNVELRGSDPANPKIATFSVVTNQSWTDKNGEWKTKADWHNILIGKPNLRDYVAQNLRKGDRVMIQGRISYDSYTNQEDRRITTTQIVAENLINFSKKHLQEEREQTDFSDQY</sequence>
<dbReference type="CDD" id="cd04496">
    <property type="entry name" value="SSB_OBF"/>
    <property type="match status" value="1"/>
</dbReference>
<dbReference type="GO" id="GO:0003697">
    <property type="term" value="F:single-stranded DNA binding"/>
    <property type="evidence" value="ECO:0007669"/>
    <property type="project" value="InterPro"/>
</dbReference>
<dbReference type="OrthoDB" id="1078367at2759"/>
<dbReference type="Proteomes" id="UP000749559">
    <property type="component" value="Unassembled WGS sequence"/>
</dbReference>
<dbReference type="InterPro" id="IPR000424">
    <property type="entry name" value="Primosome_PriB/ssb"/>
</dbReference>
<name>A0A8J1U0F9_OWEFU</name>
<dbReference type="InterPro" id="IPR012340">
    <property type="entry name" value="NA-bd_OB-fold"/>
</dbReference>
<evidence type="ECO:0000313" key="1">
    <source>
        <dbReference type="EMBL" id="CAH1786954.1"/>
    </source>
</evidence>
<organism evidence="1 2">
    <name type="scientific">Owenia fusiformis</name>
    <name type="common">Polychaete worm</name>
    <dbReference type="NCBI Taxonomy" id="6347"/>
    <lineage>
        <taxon>Eukaryota</taxon>
        <taxon>Metazoa</taxon>
        <taxon>Spiralia</taxon>
        <taxon>Lophotrochozoa</taxon>
        <taxon>Annelida</taxon>
        <taxon>Polychaeta</taxon>
        <taxon>Sedentaria</taxon>
        <taxon>Canalipalpata</taxon>
        <taxon>Sabellida</taxon>
        <taxon>Oweniida</taxon>
        <taxon>Oweniidae</taxon>
        <taxon>Owenia</taxon>
    </lineage>
</organism>
<proteinExistence type="inferred from homology"/>
<dbReference type="SUPFAM" id="SSF50249">
    <property type="entry name" value="Nucleic acid-binding proteins"/>
    <property type="match status" value="1"/>
</dbReference>
<evidence type="ECO:0000313" key="2">
    <source>
        <dbReference type="Proteomes" id="UP000749559"/>
    </source>
</evidence>
<dbReference type="Pfam" id="PF00436">
    <property type="entry name" value="SSB"/>
    <property type="match status" value="1"/>
</dbReference>
<dbReference type="GO" id="GO:0042645">
    <property type="term" value="C:mitochondrial nucleoid"/>
    <property type="evidence" value="ECO:0007669"/>
    <property type="project" value="TreeGrafter"/>
</dbReference>
<gene>
    <name evidence="1" type="ORF">OFUS_LOCUS12749</name>
</gene>